<dbReference type="Proteomes" id="UP000315471">
    <property type="component" value="Unassembled WGS sequence"/>
</dbReference>
<keyword evidence="2" id="KW-1185">Reference proteome</keyword>
<dbReference type="Gene3D" id="3.30.420.40">
    <property type="match status" value="2"/>
</dbReference>
<dbReference type="PANTHER" id="PTHR32432">
    <property type="entry name" value="CELL DIVISION PROTEIN FTSA-RELATED"/>
    <property type="match status" value="1"/>
</dbReference>
<dbReference type="RefSeq" id="WP_146597990.1">
    <property type="nucleotide sequence ID" value="NZ_SJPY01000001.1"/>
</dbReference>
<dbReference type="EMBL" id="SJPY01000001">
    <property type="protein sequence ID" value="TWU45254.1"/>
    <property type="molecule type" value="Genomic_DNA"/>
</dbReference>
<proteinExistence type="predicted"/>
<sequence>MAANEGVWGIEIGQSALKALHCSLVDGEVVADAFDLIEYPKILSQPDANPDELIADALEQLLQRNDGFNDNVTISVPGQSGLAKFFKPPPVEVKKIADIVRYEARQQIPFDLADVVWDHQMMPGSMIEEGYALESEVGLFAMKQEQVYRQMKPFAEADLEVDQIQLAPIALYNMVAYDRMHERLDNEIFDPDNPPSSIVLLSIGTDSSDLIITNGFRIWQRSMPIGGNHFTRQLSKDLKLTFAKAEHLKRNAREATDPKLVFQTMRPVFNDLVTEVQRSIGFFRSIDKQAEIGEMLISGNTVKMPGLAAYLAKNLGFEVNTLDRFNRLSGDDVLSIPTFRDNAPTFGVCYGLCLQGLDLAPIHASLVPQEILTERMIRAKKPWALAAVAALLVGMLGHYIFVERSWAVTHPDLWQQAQSAVTQMSSYSGQQKEADELLLTKLTFLNELGKEVSGNAEKRLKWMEALQAINSAIPRMEFPDGKIPNAKELPYEDRIDIHITRIESKYVSDLTLWWSFSTAARFKEEMLNWTKITGKPIPDDVDTDPYAGFGTEAGMAAPAEAPIYDSAYDSAGTAYDSTGTATGEFGAEVNPALAKLATLQGPSGDGWIIEMHGYHYYNSSKYMGKEGNNHIQAYLTTNFMLKPILVPDETGKMVSFTPRQFGFSYPILLEDGRPQLVSIPNPDFDPEAIALAQQALQMNEIPLGQTAQELEDLIEEPATLEVLKLDFVYQIVWQPTTMADRLEVKRLAEEAKAAEEAAAAEAAAQSVAAIPQ</sequence>
<comment type="caution">
    <text evidence="1">The sequence shown here is derived from an EMBL/GenBank/DDBJ whole genome shotgun (WGS) entry which is preliminary data.</text>
</comment>
<dbReference type="NCBIfam" id="TIGR01175">
    <property type="entry name" value="pilM"/>
    <property type="match status" value="1"/>
</dbReference>
<dbReference type="Gene3D" id="3.30.1490.300">
    <property type="match status" value="1"/>
</dbReference>
<dbReference type="OrthoDB" id="9768127at2"/>
<organism evidence="1 2">
    <name type="scientific">Novipirellula aureliae</name>
    <dbReference type="NCBI Taxonomy" id="2527966"/>
    <lineage>
        <taxon>Bacteria</taxon>
        <taxon>Pseudomonadati</taxon>
        <taxon>Planctomycetota</taxon>
        <taxon>Planctomycetia</taxon>
        <taxon>Pirellulales</taxon>
        <taxon>Pirellulaceae</taxon>
        <taxon>Novipirellula</taxon>
    </lineage>
</organism>
<dbReference type="InterPro" id="IPR005883">
    <property type="entry name" value="PilM"/>
</dbReference>
<reference evidence="1 2" key="1">
    <citation type="submission" date="2019-02" db="EMBL/GenBank/DDBJ databases">
        <title>Deep-cultivation of Planctomycetes and their phenomic and genomic characterization uncovers novel biology.</title>
        <authorList>
            <person name="Wiegand S."/>
            <person name="Jogler M."/>
            <person name="Boedeker C."/>
            <person name="Pinto D."/>
            <person name="Vollmers J."/>
            <person name="Rivas-Marin E."/>
            <person name="Kohn T."/>
            <person name="Peeters S.H."/>
            <person name="Heuer A."/>
            <person name="Rast P."/>
            <person name="Oberbeckmann S."/>
            <person name="Bunk B."/>
            <person name="Jeske O."/>
            <person name="Meyerdierks A."/>
            <person name="Storesund J.E."/>
            <person name="Kallscheuer N."/>
            <person name="Luecker S."/>
            <person name="Lage O.M."/>
            <person name="Pohl T."/>
            <person name="Merkel B.J."/>
            <person name="Hornburger P."/>
            <person name="Mueller R.-W."/>
            <person name="Bruemmer F."/>
            <person name="Labrenz M."/>
            <person name="Spormann A.M."/>
            <person name="Op Den Camp H."/>
            <person name="Overmann J."/>
            <person name="Amann R."/>
            <person name="Jetten M.S.M."/>
            <person name="Mascher T."/>
            <person name="Medema M.H."/>
            <person name="Devos D.P."/>
            <person name="Kaster A.-K."/>
            <person name="Ovreas L."/>
            <person name="Rohde M."/>
            <person name="Galperin M.Y."/>
            <person name="Jogler C."/>
        </authorList>
    </citation>
    <scope>NUCLEOTIDE SEQUENCE [LARGE SCALE GENOMIC DNA]</scope>
    <source>
        <strain evidence="1 2">Q31b</strain>
    </source>
</reference>
<dbReference type="CDD" id="cd24049">
    <property type="entry name" value="ASKHA_NBD_PilM"/>
    <property type="match status" value="1"/>
</dbReference>
<dbReference type="Pfam" id="PF11104">
    <property type="entry name" value="PilM_2"/>
    <property type="match status" value="1"/>
</dbReference>
<evidence type="ECO:0000313" key="2">
    <source>
        <dbReference type="Proteomes" id="UP000315471"/>
    </source>
</evidence>
<dbReference type="SUPFAM" id="SSF53067">
    <property type="entry name" value="Actin-like ATPase domain"/>
    <property type="match status" value="2"/>
</dbReference>
<name>A0A5C6E9J1_9BACT</name>
<dbReference type="InterPro" id="IPR050696">
    <property type="entry name" value="FtsA/MreB"/>
</dbReference>
<accession>A0A5C6E9J1</accession>
<gene>
    <name evidence="1" type="ORF">Q31b_04250</name>
</gene>
<evidence type="ECO:0000313" key="1">
    <source>
        <dbReference type="EMBL" id="TWU45254.1"/>
    </source>
</evidence>
<dbReference type="AlphaFoldDB" id="A0A5C6E9J1"/>
<dbReference type="InterPro" id="IPR043129">
    <property type="entry name" value="ATPase_NBD"/>
</dbReference>
<protein>
    <submittedName>
        <fullName evidence="1">Competence protein A</fullName>
    </submittedName>
</protein>
<dbReference type="PANTHER" id="PTHR32432:SF3">
    <property type="entry name" value="ETHANOLAMINE UTILIZATION PROTEIN EUTJ"/>
    <property type="match status" value="1"/>
</dbReference>